<dbReference type="Pfam" id="PF03575">
    <property type="entry name" value="Peptidase_S51"/>
    <property type="match status" value="1"/>
</dbReference>
<evidence type="ECO:0000256" key="8">
    <source>
        <dbReference type="ARBA" id="ARBA00022825"/>
    </source>
</evidence>
<protein>
    <recommendedName>
        <fullName evidence="5">Cyanophycinase</fullName>
        <ecNumber evidence="4">3.4.15.6</ecNumber>
    </recommendedName>
</protein>
<dbReference type="GO" id="GO:0008241">
    <property type="term" value="F:peptidyl-dipeptidase activity"/>
    <property type="evidence" value="ECO:0007669"/>
    <property type="project" value="UniProtKB-EC"/>
</dbReference>
<organism evidence="9 10">
    <name type="scientific">Deinococcus oregonensis</name>
    <dbReference type="NCBI Taxonomy" id="1805970"/>
    <lineage>
        <taxon>Bacteria</taxon>
        <taxon>Thermotogati</taxon>
        <taxon>Deinococcota</taxon>
        <taxon>Deinococci</taxon>
        <taxon>Deinococcales</taxon>
        <taxon>Deinococcaceae</taxon>
        <taxon>Deinococcus</taxon>
    </lineage>
</organism>
<comment type="caution">
    <text evidence="9">The sequence shown here is derived from an EMBL/GenBank/DDBJ whole genome shotgun (WGS) entry which is preliminary data.</text>
</comment>
<dbReference type="RefSeq" id="WP_380006525.1">
    <property type="nucleotide sequence ID" value="NZ_JBHLYR010000016.1"/>
</dbReference>
<dbReference type="GO" id="GO:0004180">
    <property type="term" value="F:carboxypeptidase activity"/>
    <property type="evidence" value="ECO:0007669"/>
    <property type="project" value="UniProtKB-KW"/>
</dbReference>
<keyword evidence="9" id="KW-0121">Carboxypeptidase</keyword>
<dbReference type="InterPro" id="IPR011811">
    <property type="entry name" value="Peptidase_S51_cyanophycinase"/>
</dbReference>
<evidence type="ECO:0000256" key="1">
    <source>
        <dbReference type="ARBA" id="ARBA00001092"/>
    </source>
</evidence>
<evidence type="ECO:0000256" key="3">
    <source>
        <dbReference type="ARBA" id="ARBA00006534"/>
    </source>
</evidence>
<dbReference type="InterPro" id="IPR029062">
    <property type="entry name" value="Class_I_gatase-like"/>
</dbReference>
<keyword evidence="10" id="KW-1185">Reference proteome</keyword>
<keyword evidence="7 9" id="KW-0378">Hydrolase</keyword>
<dbReference type="NCBIfam" id="TIGR02069">
    <property type="entry name" value="cyanophycinase"/>
    <property type="match status" value="1"/>
</dbReference>
<gene>
    <name evidence="9" type="ORF">ACFFLM_05710</name>
</gene>
<dbReference type="SUPFAM" id="SSF52317">
    <property type="entry name" value="Class I glutamine amidotransferase-like"/>
    <property type="match status" value="1"/>
</dbReference>
<accession>A0ABV6AVJ0</accession>
<dbReference type="CDD" id="cd03145">
    <property type="entry name" value="GAT1_cyanophycinase"/>
    <property type="match status" value="1"/>
</dbReference>
<keyword evidence="8" id="KW-0720">Serine protease</keyword>
<keyword evidence="6" id="KW-0645">Protease</keyword>
<dbReference type="EMBL" id="JBHLYR010000016">
    <property type="protein sequence ID" value="MFB9991465.1"/>
    <property type="molecule type" value="Genomic_DNA"/>
</dbReference>
<dbReference type="Gene3D" id="3.40.50.880">
    <property type="match status" value="1"/>
</dbReference>
<evidence type="ECO:0000256" key="4">
    <source>
        <dbReference type="ARBA" id="ARBA00013115"/>
    </source>
</evidence>
<dbReference type="InterPro" id="IPR005320">
    <property type="entry name" value="Peptidase_S51"/>
</dbReference>
<evidence type="ECO:0000313" key="9">
    <source>
        <dbReference type="EMBL" id="MFB9991465.1"/>
    </source>
</evidence>
<dbReference type="PANTHER" id="PTHR36175:SF1">
    <property type="entry name" value="CYANOPHYCINASE"/>
    <property type="match status" value="1"/>
</dbReference>
<evidence type="ECO:0000256" key="6">
    <source>
        <dbReference type="ARBA" id="ARBA00022670"/>
    </source>
</evidence>
<reference evidence="9 10" key="1">
    <citation type="submission" date="2024-09" db="EMBL/GenBank/DDBJ databases">
        <authorList>
            <person name="Sun Q."/>
            <person name="Mori K."/>
        </authorList>
    </citation>
    <scope>NUCLEOTIDE SEQUENCE [LARGE SCALE GENOMIC DNA]</scope>
    <source>
        <strain evidence="9 10">JCM 13503</strain>
    </source>
</reference>
<evidence type="ECO:0000313" key="10">
    <source>
        <dbReference type="Proteomes" id="UP001589733"/>
    </source>
</evidence>
<name>A0ABV6AVJ0_9DEIO</name>
<sequence>MTNDLRTAKGTLIIIGGHEDKTGKKTILKEVARRIGKGKLVVSTVASHRPDGYFEQYERLFRDLGVREVIELDIRERQEARDEAKLRMLDDVAGVFFSGGDQRRITSQLGDTPLYSRFQEIYDEGGVICGTSAGASVMSDVMMVSGDSDESYRLGDLQMGPGFGLIRGVIIDQHFAERGRMGRLLGAVAQNPRYIGLGIDENTAVVVEGGVQLRVIGEGAAYVVDGAGVSYSNVAEGHLKAALSIHDVRLQVLNEGDGYDLGLRLPMSLGKVEEGVQEPRKDAAND</sequence>
<dbReference type="PIRSF" id="PIRSF032067">
    <property type="entry name" value="Cyanophycinase"/>
    <property type="match status" value="1"/>
</dbReference>
<comment type="similarity">
    <text evidence="3">Belongs to the peptidase S51 family.</text>
</comment>
<proteinExistence type="inferred from homology"/>
<dbReference type="Proteomes" id="UP001589733">
    <property type="component" value="Unassembled WGS sequence"/>
</dbReference>
<dbReference type="PANTHER" id="PTHR36175">
    <property type="entry name" value="CYANOPHYCINASE"/>
    <property type="match status" value="1"/>
</dbReference>
<evidence type="ECO:0000256" key="5">
    <source>
        <dbReference type="ARBA" id="ARBA00015719"/>
    </source>
</evidence>
<dbReference type="EC" id="3.4.15.6" evidence="4"/>
<evidence type="ECO:0000256" key="7">
    <source>
        <dbReference type="ARBA" id="ARBA00022801"/>
    </source>
</evidence>
<comment type="function">
    <text evidence="2">Exopeptidase that catalyzes the hydrolytic cleavage of multi-L-arginyl-poly-L-aspartic acid (cyanophycin; a water-insoluble reserve polymer) into aspartate-arginine dipeptides.</text>
</comment>
<comment type="catalytic activity">
    <reaction evidence="1">
        <text>[L-4-(L-arginin-2-N-yl)aspartate](n) + H2O = [L-4-(L-arginin-2-N-yl)aspartate](n-1) + L-4-(L-arginin-2-N-yl)aspartate</text>
        <dbReference type="Rhea" id="RHEA:12845"/>
        <dbReference type="Rhea" id="RHEA-COMP:13728"/>
        <dbReference type="Rhea" id="RHEA-COMP:13734"/>
        <dbReference type="ChEBI" id="CHEBI:15377"/>
        <dbReference type="ChEBI" id="CHEBI:137986"/>
        <dbReference type="ChEBI" id="CHEBI:137991"/>
        <dbReference type="EC" id="3.4.15.6"/>
    </reaction>
</comment>
<evidence type="ECO:0000256" key="2">
    <source>
        <dbReference type="ARBA" id="ARBA00002039"/>
    </source>
</evidence>